<protein>
    <submittedName>
        <fullName evidence="10">Threonine/serine exporter</fullName>
    </submittedName>
</protein>
<reference evidence="10 11" key="1">
    <citation type="submission" date="2018-10" db="EMBL/GenBank/DDBJ databases">
        <title>Phylogenomics of Brevibacillus.</title>
        <authorList>
            <person name="Dunlap C."/>
        </authorList>
    </citation>
    <scope>NUCLEOTIDE SEQUENCE [LARGE SCALE GENOMIC DNA]</scope>
    <source>
        <strain evidence="10 11">JCM 15716</strain>
    </source>
</reference>
<comment type="caution">
    <text evidence="10">The sequence shown here is derived from an EMBL/GenBank/DDBJ whole genome shotgun (WGS) entry which is preliminary data.</text>
</comment>
<dbReference type="PANTHER" id="PTHR34390">
    <property type="entry name" value="UPF0442 PROTEIN YJJB-RELATED"/>
    <property type="match status" value="1"/>
</dbReference>
<dbReference type="OrthoDB" id="9810047at2"/>
<evidence type="ECO:0000256" key="8">
    <source>
        <dbReference type="SAM" id="Phobius"/>
    </source>
</evidence>
<evidence type="ECO:0000256" key="7">
    <source>
        <dbReference type="ARBA" id="ARBA00034125"/>
    </source>
</evidence>
<dbReference type="PANTHER" id="PTHR34390:SF1">
    <property type="entry name" value="SUCCINATE TRANSPORTER SUBUNIT YJJB-RELATED"/>
    <property type="match status" value="1"/>
</dbReference>
<evidence type="ECO:0000256" key="1">
    <source>
        <dbReference type="ARBA" id="ARBA00004651"/>
    </source>
</evidence>
<dbReference type="RefSeq" id="WP_122920265.1">
    <property type="nucleotide sequence ID" value="NZ_CM125436.1"/>
</dbReference>
<comment type="subcellular location">
    <subcellularLocation>
        <location evidence="1">Cell membrane</location>
        <topology evidence="1">Multi-pass membrane protein</topology>
    </subcellularLocation>
</comment>
<organism evidence="10 11">
    <name type="scientific">Brevibacillus fluminis</name>
    <dbReference type="NCBI Taxonomy" id="511487"/>
    <lineage>
        <taxon>Bacteria</taxon>
        <taxon>Bacillati</taxon>
        <taxon>Bacillota</taxon>
        <taxon>Bacilli</taxon>
        <taxon>Bacillales</taxon>
        <taxon>Paenibacillaceae</taxon>
        <taxon>Brevibacillus</taxon>
    </lineage>
</organism>
<evidence type="ECO:0000256" key="5">
    <source>
        <dbReference type="ARBA" id="ARBA00022989"/>
    </source>
</evidence>
<keyword evidence="11" id="KW-1185">Reference proteome</keyword>
<dbReference type="GO" id="GO:0005886">
    <property type="term" value="C:plasma membrane"/>
    <property type="evidence" value="ECO:0007669"/>
    <property type="project" value="UniProtKB-SubCell"/>
</dbReference>
<evidence type="ECO:0000313" key="10">
    <source>
        <dbReference type="EMBL" id="RNB82768.1"/>
    </source>
</evidence>
<dbReference type="InterPro" id="IPR050539">
    <property type="entry name" value="ThrE_Dicarb/AminoAcid_Exp"/>
</dbReference>
<proteinExistence type="inferred from homology"/>
<gene>
    <name evidence="10" type="ORF">EDM56_22980</name>
</gene>
<evidence type="ECO:0000313" key="11">
    <source>
        <dbReference type="Proteomes" id="UP000271031"/>
    </source>
</evidence>
<sequence length="153" mass="16107">MPWWQGLSFSLMSTVAYCILFNVPIRTLFAGGMVGMTGWVVFQVMTVNGASLTLATFGAATTVSLLSQFLSIFLRVPSTNFSVSGIIPLVPGSKAYKAMLAFVNGENLDGVTLVTLTAFAAGAIAAGLILGISIFSVWKGIVTRYAAKRAKAT</sequence>
<comment type="similarity">
    <text evidence="7">Belongs to the ThrE exporter (TC 2.A.79) family.</text>
</comment>
<feature type="domain" description="Threonine/Serine exporter ThrE" evidence="9">
    <location>
        <begin position="9"/>
        <end position="132"/>
    </location>
</feature>
<evidence type="ECO:0000259" key="9">
    <source>
        <dbReference type="Pfam" id="PF12821"/>
    </source>
</evidence>
<dbReference type="AlphaFoldDB" id="A0A3M8D4F3"/>
<keyword evidence="2" id="KW-1003">Cell membrane</keyword>
<keyword evidence="5 8" id="KW-1133">Transmembrane helix</keyword>
<keyword evidence="3" id="KW-0997">Cell inner membrane</keyword>
<keyword evidence="6 8" id="KW-0472">Membrane</keyword>
<name>A0A3M8D4F3_9BACL</name>
<dbReference type="InterPro" id="IPR024528">
    <property type="entry name" value="ThrE_2"/>
</dbReference>
<accession>A0A3M8D4F3</accession>
<evidence type="ECO:0000256" key="4">
    <source>
        <dbReference type="ARBA" id="ARBA00022692"/>
    </source>
</evidence>
<dbReference type="EMBL" id="RHHQ01000019">
    <property type="protein sequence ID" value="RNB82768.1"/>
    <property type="molecule type" value="Genomic_DNA"/>
</dbReference>
<keyword evidence="4 8" id="KW-0812">Transmembrane</keyword>
<dbReference type="Pfam" id="PF12821">
    <property type="entry name" value="ThrE_2"/>
    <property type="match status" value="1"/>
</dbReference>
<feature type="transmembrane region" description="Helical" evidence="8">
    <location>
        <begin position="113"/>
        <end position="138"/>
    </location>
</feature>
<evidence type="ECO:0000256" key="3">
    <source>
        <dbReference type="ARBA" id="ARBA00022519"/>
    </source>
</evidence>
<feature type="transmembrane region" description="Helical" evidence="8">
    <location>
        <begin position="54"/>
        <end position="74"/>
    </location>
</feature>
<feature type="transmembrane region" description="Helical" evidence="8">
    <location>
        <begin position="20"/>
        <end position="42"/>
    </location>
</feature>
<dbReference type="GO" id="GO:0015744">
    <property type="term" value="P:succinate transport"/>
    <property type="evidence" value="ECO:0007669"/>
    <property type="project" value="TreeGrafter"/>
</dbReference>
<dbReference type="Proteomes" id="UP000271031">
    <property type="component" value="Unassembled WGS sequence"/>
</dbReference>
<evidence type="ECO:0000256" key="2">
    <source>
        <dbReference type="ARBA" id="ARBA00022475"/>
    </source>
</evidence>
<evidence type="ECO:0000256" key="6">
    <source>
        <dbReference type="ARBA" id="ARBA00023136"/>
    </source>
</evidence>